<evidence type="ECO:0000313" key="2">
    <source>
        <dbReference type="Proteomes" id="UP001177260"/>
    </source>
</evidence>
<protein>
    <submittedName>
        <fullName evidence="1">Uncharacterized protein</fullName>
    </submittedName>
</protein>
<organism evidence="1 2">
    <name type="scientific">Aspergillus melleus</name>
    <dbReference type="NCBI Taxonomy" id="138277"/>
    <lineage>
        <taxon>Eukaryota</taxon>
        <taxon>Fungi</taxon>
        <taxon>Dikarya</taxon>
        <taxon>Ascomycota</taxon>
        <taxon>Pezizomycotina</taxon>
        <taxon>Eurotiomycetes</taxon>
        <taxon>Eurotiomycetidae</taxon>
        <taxon>Eurotiales</taxon>
        <taxon>Aspergillaceae</taxon>
        <taxon>Aspergillus</taxon>
        <taxon>Aspergillus subgen. Circumdati</taxon>
    </lineage>
</organism>
<sequence>MKAAERRCLEVFQALCEYGWDVNEPTLFGKNILTLAIDDEQLIRWLLDKGANPNHGAALFSSGVSKETDAKSGEVLNAAAEGASVAVLNLLLERGARLERSYPLHFAAKRGRVDMIQRLLELNVDINGFDELRGSYKIGTPLHYAARFCHAETVQYLLDKGADPKQSWPRESFAGGRTLCGGN</sequence>
<proteinExistence type="predicted"/>
<name>A0ACC3B6F9_9EURO</name>
<dbReference type="EMBL" id="JAOPJF010000022">
    <property type="protein sequence ID" value="KAK1145719.1"/>
    <property type="molecule type" value="Genomic_DNA"/>
</dbReference>
<evidence type="ECO:0000313" key="1">
    <source>
        <dbReference type="EMBL" id="KAK1145719.1"/>
    </source>
</evidence>
<accession>A0ACC3B6F9</accession>
<gene>
    <name evidence="1" type="ORF">N8T08_003957</name>
</gene>
<comment type="caution">
    <text evidence="1">The sequence shown here is derived from an EMBL/GenBank/DDBJ whole genome shotgun (WGS) entry which is preliminary data.</text>
</comment>
<keyword evidence="2" id="KW-1185">Reference proteome</keyword>
<reference evidence="1 2" key="1">
    <citation type="journal article" date="2023" name="ACS Omega">
        <title>Identification of the Neoaspergillic Acid Biosynthesis Gene Cluster by Establishing an In Vitro CRISPR-Ribonucleoprotein Genetic System in Aspergillus melleus.</title>
        <authorList>
            <person name="Yuan B."/>
            <person name="Grau M.F."/>
            <person name="Murata R.M."/>
            <person name="Torok T."/>
            <person name="Venkateswaran K."/>
            <person name="Stajich J.E."/>
            <person name="Wang C.C.C."/>
        </authorList>
    </citation>
    <scope>NUCLEOTIDE SEQUENCE [LARGE SCALE GENOMIC DNA]</scope>
    <source>
        <strain evidence="1 2">IMV 1140</strain>
    </source>
</reference>
<dbReference type="Proteomes" id="UP001177260">
    <property type="component" value="Unassembled WGS sequence"/>
</dbReference>